<protein>
    <submittedName>
        <fullName evidence="2">Putative secreted protein</fullName>
    </submittedName>
</protein>
<proteinExistence type="predicted"/>
<feature type="signal peptide" evidence="1">
    <location>
        <begin position="1"/>
        <end position="16"/>
    </location>
</feature>
<keyword evidence="1" id="KW-0732">Signal</keyword>
<sequence>MKQVTIYNLLLTLLSATITFDSIAYRHNVTIHSVLLRGTKCTFIRNCCSIVRCACNCYHTHRHVSFVLLYTHISTSTSLTME</sequence>
<evidence type="ECO:0000256" key="1">
    <source>
        <dbReference type="SAM" id="SignalP"/>
    </source>
</evidence>
<evidence type="ECO:0000313" key="2">
    <source>
        <dbReference type="EMBL" id="MBW77654.1"/>
    </source>
</evidence>
<dbReference type="AlphaFoldDB" id="A0A2M4DJF1"/>
<dbReference type="EMBL" id="GGFL01013476">
    <property type="protein sequence ID" value="MBW77654.1"/>
    <property type="molecule type" value="Transcribed_RNA"/>
</dbReference>
<organism evidence="2">
    <name type="scientific">Anopheles darlingi</name>
    <name type="common">Mosquito</name>
    <dbReference type="NCBI Taxonomy" id="43151"/>
    <lineage>
        <taxon>Eukaryota</taxon>
        <taxon>Metazoa</taxon>
        <taxon>Ecdysozoa</taxon>
        <taxon>Arthropoda</taxon>
        <taxon>Hexapoda</taxon>
        <taxon>Insecta</taxon>
        <taxon>Pterygota</taxon>
        <taxon>Neoptera</taxon>
        <taxon>Endopterygota</taxon>
        <taxon>Diptera</taxon>
        <taxon>Nematocera</taxon>
        <taxon>Culicoidea</taxon>
        <taxon>Culicidae</taxon>
        <taxon>Anophelinae</taxon>
        <taxon>Anopheles</taxon>
    </lineage>
</organism>
<accession>A0A2M4DJF1</accession>
<feature type="chain" id="PRO_5014908609" evidence="1">
    <location>
        <begin position="17"/>
        <end position="82"/>
    </location>
</feature>
<reference evidence="2" key="1">
    <citation type="submission" date="2018-01" db="EMBL/GenBank/DDBJ databases">
        <title>An insight into the sialome of Amazonian anophelines.</title>
        <authorList>
            <person name="Ribeiro J.M."/>
            <person name="Scarpassa V."/>
            <person name="Calvo E."/>
        </authorList>
    </citation>
    <scope>NUCLEOTIDE SEQUENCE</scope>
</reference>
<name>A0A2M4DJF1_ANODA</name>